<comment type="caution">
    <text evidence="1">The sequence shown here is derived from an EMBL/GenBank/DDBJ whole genome shotgun (WGS) entry which is preliminary data.</text>
</comment>
<accession>A0A9W9LLT8</accession>
<organism evidence="1 2">
    <name type="scientific">Penicillium capsulatum</name>
    <dbReference type="NCBI Taxonomy" id="69766"/>
    <lineage>
        <taxon>Eukaryota</taxon>
        <taxon>Fungi</taxon>
        <taxon>Dikarya</taxon>
        <taxon>Ascomycota</taxon>
        <taxon>Pezizomycotina</taxon>
        <taxon>Eurotiomycetes</taxon>
        <taxon>Eurotiomycetidae</taxon>
        <taxon>Eurotiales</taxon>
        <taxon>Aspergillaceae</taxon>
        <taxon>Penicillium</taxon>
    </lineage>
</organism>
<dbReference type="EMBL" id="JAPQKO010000005">
    <property type="protein sequence ID" value="KAJ5162048.1"/>
    <property type="molecule type" value="Genomic_DNA"/>
</dbReference>
<protein>
    <submittedName>
        <fullName evidence="1">Uncharacterized protein</fullName>
    </submittedName>
</protein>
<dbReference type="OrthoDB" id="5412996at2759"/>
<sequence>MADCEDTAIKEGRLKEDERLSGPMQESWESGDFWIAYAARNAFAFDLLYWNKIDRRFFGPVGDIEDAWKQRLNLLSDEEKDEMERLVAQKLEEMESRVLAWDPDEYTKSHIDIAKYAAEKANGLEDEVGAKTPEPDHDEVQVTEARIDDTNTQEISEKLAHFQLNQRDRNWRLVLVVPLSEGVRSSSDA</sequence>
<keyword evidence="2" id="KW-1185">Reference proteome</keyword>
<evidence type="ECO:0000313" key="1">
    <source>
        <dbReference type="EMBL" id="KAJ5162048.1"/>
    </source>
</evidence>
<gene>
    <name evidence="1" type="ORF">N7492_007440</name>
</gene>
<reference evidence="1" key="1">
    <citation type="submission" date="2022-11" db="EMBL/GenBank/DDBJ databases">
        <authorList>
            <person name="Petersen C."/>
        </authorList>
    </citation>
    <scope>NUCLEOTIDE SEQUENCE</scope>
    <source>
        <strain evidence="1">IBT 21917</strain>
    </source>
</reference>
<reference evidence="1" key="2">
    <citation type="journal article" date="2023" name="IMA Fungus">
        <title>Comparative genomic study of the Penicillium genus elucidates a diverse pangenome and 15 lateral gene transfer events.</title>
        <authorList>
            <person name="Petersen C."/>
            <person name="Sorensen T."/>
            <person name="Nielsen M.R."/>
            <person name="Sondergaard T.E."/>
            <person name="Sorensen J.L."/>
            <person name="Fitzpatrick D.A."/>
            <person name="Frisvad J.C."/>
            <person name="Nielsen K.L."/>
        </authorList>
    </citation>
    <scope>NUCLEOTIDE SEQUENCE</scope>
    <source>
        <strain evidence="1">IBT 21917</strain>
    </source>
</reference>
<name>A0A9W9LLT8_9EURO</name>
<dbReference type="AlphaFoldDB" id="A0A9W9LLT8"/>
<dbReference type="Proteomes" id="UP001146351">
    <property type="component" value="Unassembled WGS sequence"/>
</dbReference>
<proteinExistence type="predicted"/>
<evidence type="ECO:0000313" key="2">
    <source>
        <dbReference type="Proteomes" id="UP001146351"/>
    </source>
</evidence>